<evidence type="ECO:0000313" key="2">
    <source>
        <dbReference type="EMBL" id="MBU2723596.1"/>
    </source>
</evidence>
<sequence>MPKIKVPSTNSVGHNNLCAERVEQGFLRPADAANYLGVSKTTLYRMVNSGELPPLMRLSPRVTGWPVQILNKHLVERYGAHEDA</sequence>
<accession>A0A8X8G761</accession>
<dbReference type="NCBIfam" id="TIGR01764">
    <property type="entry name" value="excise"/>
    <property type="match status" value="1"/>
</dbReference>
<dbReference type="Proteomes" id="UP000887300">
    <property type="component" value="Unassembled WGS sequence"/>
</dbReference>
<gene>
    <name evidence="2" type="ORF">HF568_10395</name>
</gene>
<feature type="domain" description="Helix-turn-helix" evidence="1">
    <location>
        <begin position="26"/>
        <end position="55"/>
    </location>
</feature>
<protein>
    <submittedName>
        <fullName evidence="2">Helix-turn-helix domain-containing protein</fullName>
    </submittedName>
</protein>
<dbReference type="Pfam" id="PF12728">
    <property type="entry name" value="HTH_17"/>
    <property type="match status" value="1"/>
</dbReference>
<comment type="caution">
    <text evidence="2">The sequence shown here is derived from an EMBL/GenBank/DDBJ whole genome shotgun (WGS) entry which is preliminary data.</text>
</comment>
<name>A0A8X8G761_ACIFI</name>
<proteinExistence type="predicted"/>
<dbReference type="AlphaFoldDB" id="A0A8X8G761"/>
<dbReference type="EMBL" id="JABBHS010000305">
    <property type="protein sequence ID" value="MBU2723596.1"/>
    <property type="molecule type" value="Genomic_DNA"/>
</dbReference>
<dbReference type="InterPro" id="IPR010093">
    <property type="entry name" value="SinI_DNA-bd"/>
</dbReference>
<dbReference type="GO" id="GO:0003677">
    <property type="term" value="F:DNA binding"/>
    <property type="evidence" value="ECO:0007669"/>
    <property type="project" value="InterPro"/>
</dbReference>
<evidence type="ECO:0000259" key="1">
    <source>
        <dbReference type="Pfam" id="PF12728"/>
    </source>
</evidence>
<organism evidence="2 3">
    <name type="scientific">Acidithiobacillus ferridurans</name>
    <dbReference type="NCBI Taxonomy" id="1232575"/>
    <lineage>
        <taxon>Bacteria</taxon>
        <taxon>Pseudomonadati</taxon>
        <taxon>Pseudomonadota</taxon>
        <taxon>Acidithiobacillia</taxon>
        <taxon>Acidithiobacillales</taxon>
        <taxon>Acidithiobacillaceae</taxon>
        <taxon>Acidithiobacillus</taxon>
    </lineage>
</organism>
<dbReference type="InterPro" id="IPR041657">
    <property type="entry name" value="HTH_17"/>
</dbReference>
<evidence type="ECO:0000313" key="3">
    <source>
        <dbReference type="Proteomes" id="UP000887300"/>
    </source>
</evidence>
<reference evidence="2" key="1">
    <citation type="journal article" date="2021" name="ISME J.">
        <title>Genomic evolution of the class Acidithiobacillia: deep-branching Proteobacteria living in extreme acidic conditions.</title>
        <authorList>
            <person name="Moya-Beltran A."/>
            <person name="Beard S."/>
            <person name="Rojas-Villalobos C."/>
            <person name="Issotta F."/>
            <person name="Gallardo Y."/>
            <person name="Ulloa R."/>
            <person name="Giaveno A."/>
            <person name="Degli Esposti M."/>
            <person name="Johnson D.B."/>
            <person name="Quatrini R."/>
        </authorList>
    </citation>
    <scope>NUCLEOTIDE SEQUENCE</scope>
    <source>
        <strain evidence="2">DSM 583</strain>
    </source>
</reference>